<evidence type="ECO:0000256" key="7">
    <source>
        <dbReference type="ARBA" id="ARBA00023180"/>
    </source>
</evidence>
<evidence type="ECO:0008006" key="11">
    <source>
        <dbReference type="Google" id="ProtNLM"/>
    </source>
</evidence>
<keyword evidence="4" id="KW-0732">Signal</keyword>
<evidence type="ECO:0000313" key="10">
    <source>
        <dbReference type="Proteomes" id="UP001162162"/>
    </source>
</evidence>
<gene>
    <name evidence="9" type="ORF">NQ318_022424</name>
</gene>
<dbReference type="GO" id="GO:0030431">
    <property type="term" value="P:sleep"/>
    <property type="evidence" value="ECO:0007669"/>
    <property type="project" value="InterPro"/>
</dbReference>
<evidence type="ECO:0000313" key="9">
    <source>
        <dbReference type="EMBL" id="KAJ8959163.1"/>
    </source>
</evidence>
<name>A0AAV8Z5N0_9CUCU</name>
<evidence type="ECO:0000256" key="8">
    <source>
        <dbReference type="ARBA" id="ARBA00023288"/>
    </source>
</evidence>
<dbReference type="Pfam" id="PF17064">
    <property type="entry name" value="QVR"/>
    <property type="match status" value="1"/>
</dbReference>
<dbReference type="GO" id="GO:0098552">
    <property type="term" value="C:side of membrane"/>
    <property type="evidence" value="ECO:0007669"/>
    <property type="project" value="UniProtKB-KW"/>
</dbReference>
<keyword evidence="8" id="KW-0449">Lipoprotein</keyword>
<accession>A0AAV8Z5N0</accession>
<proteinExistence type="predicted"/>
<dbReference type="InterPro" id="IPR031424">
    <property type="entry name" value="QVR-like"/>
</dbReference>
<evidence type="ECO:0000256" key="1">
    <source>
        <dbReference type="ARBA" id="ARBA00004589"/>
    </source>
</evidence>
<keyword evidence="5" id="KW-1133">Transmembrane helix</keyword>
<keyword evidence="10" id="KW-1185">Reference proteome</keyword>
<keyword evidence="2" id="KW-0336">GPI-anchor</keyword>
<dbReference type="GO" id="GO:0032222">
    <property type="term" value="P:regulation of synaptic transmission, cholinergic"/>
    <property type="evidence" value="ECO:0007669"/>
    <property type="project" value="InterPro"/>
</dbReference>
<dbReference type="InterPro" id="IPR050975">
    <property type="entry name" value="Sleep_regulator"/>
</dbReference>
<evidence type="ECO:0000256" key="2">
    <source>
        <dbReference type="ARBA" id="ARBA00022622"/>
    </source>
</evidence>
<dbReference type="AlphaFoldDB" id="A0AAV8Z5N0"/>
<evidence type="ECO:0000256" key="5">
    <source>
        <dbReference type="ARBA" id="ARBA00022989"/>
    </source>
</evidence>
<evidence type="ECO:0000256" key="3">
    <source>
        <dbReference type="ARBA" id="ARBA00022692"/>
    </source>
</evidence>
<protein>
    <recommendedName>
        <fullName evidence="11">Protein sleepless</fullName>
    </recommendedName>
</protein>
<comment type="subcellular location">
    <subcellularLocation>
        <location evidence="1">Membrane</location>
        <topology evidence="1">Lipid-anchor</topology>
        <topology evidence="1">GPI-anchor</topology>
    </subcellularLocation>
</comment>
<dbReference type="Proteomes" id="UP001162162">
    <property type="component" value="Unassembled WGS sequence"/>
</dbReference>
<keyword evidence="7" id="KW-0325">Glycoprotein</keyword>
<dbReference type="PANTHER" id="PTHR33562">
    <property type="entry name" value="ATILLA, ISOFORM B-RELATED-RELATED"/>
    <property type="match status" value="1"/>
</dbReference>
<keyword evidence="3" id="KW-0812">Transmembrane</keyword>
<dbReference type="EMBL" id="JAPWTK010000014">
    <property type="protein sequence ID" value="KAJ8959163.1"/>
    <property type="molecule type" value="Genomic_DNA"/>
</dbReference>
<keyword evidence="6" id="KW-0472">Membrane</keyword>
<organism evidence="9 10">
    <name type="scientific">Aromia moschata</name>
    <dbReference type="NCBI Taxonomy" id="1265417"/>
    <lineage>
        <taxon>Eukaryota</taxon>
        <taxon>Metazoa</taxon>
        <taxon>Ecdysozoa</taxon>
        <taxon>Arthropoda</taxon>
        <taxon>Hexapoda</taxon>
        <taxon>Insecta</taxon>
        <taxon>Pterygota</taxon>
        <taxon>Neoptera</taxon>
        <taxon>Endopterygota</taxon>
        <taxon>Coleoptera</taxon>
        <taxon>Polyphaga</taxon>
        <taxon>Cucujiformia</taxon>
        <taxon>Chrysomeloidea</taxon>
        <taxon>Cerambycidae</taxon>
        <taxon>Cerambycinae</taxon>
        <taxon>Callichromatini</taxon>
        <taxon>Aromia</taxon>
    </lineage>
</organism>
<evidence type="ECO:0000256" key="6">
    <source>
        <dbReference type="ARBA" id="ARBA00023136"/>
    </source>
</evidence>
<comment type="caution">
    <text evidence="9">The sequence shown here is derived from an EMBL/GenBank/DDBJ whole genome shotgun (WGS) entry which is preliminary data.</text>
</comment>
<sequence length="152" mass="17435">METSKKKRYALQCWTCNSEFDVTCRDYFNKTRIQENRQHIDNIVYENRNIQPVRNEPHLRICEDRHTIATGYKNVCIKKVTKDFNGIPNVRRECRLVPETSKVGECPDDTKSQDLQFCATCDTDGCNGANSVKTDAFLAAAVSISLVLILRK</sequence>
<evidence type="ECO:0000256" key="4">
    <source>
        <dbReference type="ARBA" id="ARBA00022729"/>
    </source>
</evidence>
<dbReference type="PANTHER" id="PTHR33562:SF30">
    <property type="entry name" value="LD40063P"/>
    <property type="match status" value="1"/>
</dbReference>
<reference evidence="9" key="1">
    <citation type="journal article" date="2023" name="Insect Mol. Biol.">
        <title>Genome sequencing provides insights into the evolution of gene families encoding plant cell wall-degrading enzymes in longhorned beetles.</title>
        <authorList>
            <person name="Shin N.R."/>
            <person name="Okamura Y."/>
            <person name="Kirsch R."/>
            <person name="Pauchet Y."/>
        </authorList>
    </citation>
    <scope>NUCLEOTIDE SEQUENCE</scope>
    <source>
        <strain evidence="9">AMC_N1</strain>
    </source>
</reference>